<evidence type="ECO:0000313" key="18">
    <source>
        <dbReference type="EMBL" id="QEM81088.1"/>
    </source>
</evidence>
<evidence type="ECO:0000259" key="17">
    <source>
        <dbReference type="PROSITE" id="PS50885"/>
    </source>
</evidence>
<keyword evidence="12 15" id="KW-1133">Transmembrane helix</keyword>
<dbReference type="GO" id="GO:0005886">
    <property type="term" value="C:plasma membrane"/>
    <property type="evidence" value="ECO:0007669"/>
    <property type="project" value="UniProtKB-SubCell"/>
</dbReference>
<dbReference type="InterPro" id="IPR003661">
    <property type="entry name" value="HisK_dim/P_dom"/>
</dbReference>
<dbReference type="PROSITE" id="PS50885">
    <property type="entry name" value="HAMP"/>
    <property type="match status" value="1"/>
</dbReference>
<keyword evidence="19" id="KW-1185">Reference proteome</keyword>
<dbReference type="Pfam" id="PF02518">
    <property type="entry name" value="HATPase_c"/>
    <property type="match status" value="1"/>
</dbReference>
<dbReference type="InterPro" id="IPR036890">
    <property type="entry name" value="HATPase_C_sf"/>
</dbReference>
<dbReference type="CDD" id="cd00082">
    <property type="entry name" value="HisKA"/>
    <property type="match status" value="1"/>
</dbReference>
<evidence type="ECO:0000256" key="1">
    <source>
        <dbReference type="ARBA" id="ARBA00000085"/>
    </source>
</evidence>
<evidence type="ECO:0000256" key="9">
    <source>
        <dbReference type="ARBA" id="ARBA00022741"/>
    </source>
</evidence>
<evidence type="ECO:0000256" key="11">
    <source>
        <dbReference type="ARBA" id="ARBA00022840"/>
    </source>
</evidence>
<evidence type="ECO:0000256" key="7">
    <source>
        <dbReference type="ARBA" id="ARBA00022679"/>
    </source>
</evidence>
<dbReference type="RefSeq" id="WP_149284103.1">
    <property type="nucleotide sequence ID" value="NZ_CP038437.2"/>
</dbReference>
<accession>A0A5C1NF85</accession>
<keyword evidence="8 15" id="KW-0812">Transmembrane</keyword>
<organism evidence="18 19">
    <name type="scientific">Halomonas binhaiensis</name>
    <dbReference type="NCBI Taxonomy" id="2562282"/>
    <lineage>
        <taxon>Bacteria</taxon>
        <taxon>Pseudomonadati</taxon>
        <taxon>Pseudomonadota</taxon>
        <taxon>Gammaproteobacteria</taxon>
        <taxon>Oceanospirillales</taxon>
        <taxon>Halomonadaceae</taxon>
        <taxon>Halomonas</taxon>
    </lineage>
</organism>
<keyword evidence="10" id="KW-0418">Kinase</keyword>
<dbReference type="Pfam" id="PF00672">
    <property type="entry name" value="HAMP"/>
    <property type="match status" value="1"/>
</dbReference>
<dbReference type="EMBL" id="CP038437">
    <property type="protein sequence ID" value="QEM81088.1"/>
    <property type="molecule type" value="Genomic_DNA"/>
</dbReference>
<comment type="subcellular location">
    <subcellularLocation>
        <location evidence="2">Cell inner membrane</location>
        <topology evidence="2">Multi-pass membrane protein</topology>
    </subcellularLocation>
</comment>
<keyword evidence="11" id="KW-0067">ATP-binding</keyword>
<dbReference type="PANTHER" id="PTHR44936">
    <property type="entry name" value="SENSOR PROTEIN CREC"/>
    <property type="match status" value="1"/>
</dbReference>
<evidence type="ECO:0000259" key="16">
    <source>
        <dbReference type="PROSITE" id="PS50109"/>
    </source>
</evidence>
<evidence type="ECO:0000256" key="15">
    <source>
        <dbReference type="SAM" id="Phobius"/>
    </source>
</evidence>
<evidence type="ECO:0000256" key="12">
    <source>
        <dbReference type="ARBA" id="ARBA00022989"/>
    </source>
</evidence>
<dbReference type="InterPro" id="IPR050980">
    <property type="entry name" value="2C_sensor_his_kinase"/>
</dbReference>
<dbReference type="Proteomes" id="UP000324285">
    <property type="component" value="Chromosome"/>
</dbReference>
<dbReference type="SUPFAM" id="SSF47384">
    <property type="entry name" value="Homodimeric domain of signal transducing histidine kinase"/>
    <property type="match status" value="1"/>
</dbReference>
<evidence type="ECO:0000256" key="3">
    <source>
        <dbReference type="ARBA" id="ARBA00012438"/>
    </source>
</evidence>
<evidence type="ECO:0000256" key="14">
    <source>
        <dbReference type="ARBA" id="ARBA00023136"/>
    </source>
</evidence>
<dbReference type="Gene3D" id="1.10.287.130">
    <property type="match status" value="1"/>
</dbReference>
<dbReference type="OrthoDB" id="9804645at2"/>
<dbReference type="InterPro" id="IPR036097">
    <property type="entry name" value="HisK_dim/P_sf"/>
</dbReference>
<dbReference type="GO" id="GO:0005524">
    <property type="term" value="F:ATP binding"/>
    <property type="evidence" value="ECO:0007669"/>
    <property type="project" value="UniProtKB-KW"/>
</dbReference>
<dbReference type="InterPro" id="IPR004358">
    <property type="entry name" value="Sig_transdc_His_kin-like_C"/>
</dbReference>
<dbReference type="SMART" id="SM00304">
    <property type="entry name" value="HAMP"/>
    <property type="match status" value="1"/>
</dbReference>
<feature type="domain" description="HAMP" evidence="17">
    <location>
        <begin position="219"/>
        <end position="271"/>
    </location>
</feature>
<dbReference type="Gene3D" id="3.30.565.10">
    <property type="entry name" value="Histidine kinase-like ATPase, C-terminal domain"/>
    <property type="match status" value="1"/>
</dbReference>
<proteinExistence type="predicted"/>
<dbReference type="AlphaFoldDB" id="A0A5C1NF85"/>
<evidence type="ECO:0000256" key="4">
    <source>
        <dbReference type="ARBA" id="ARBA00022475"/>
    </source>
</evidence>
<feature type="transmembrane region" description="Helical" evidence="15">
    <location>
        <begin position="12"/>
        <end position="31"/>
    </location>
</feature>
<evidence type="ECO:0000256" key="13">
    <source>
        <dbReference type="ARBA" id="ARBA00023012"/>
    </source>
</evidence>
<keyword evidence="9" id="KW-0547">Nucleotide-binding</keyword>
<keyword evidence="13" id="KW-0902">Two-component regulatory system</keyword>
<evidence type="ECO:0000256" key="5">
    <source>
        <dbReference type="ARBA" id="ARBA00022519"/>
    </source>
</evidence>
<feature type="transmembrane region" description="Helical" evidence="15">
    <location>
        <begin position="200"/>
        <end position="218"/>
    </location>
</feature>
<keyword evidence="7" id="KW-0808">Transferase</keyword>
<dbReference type="InterPro" id="IPR003594">
    <property type="entry name" value="HATPase_dom"/>
</dbReference>
<dbReference type="KEGG" id="hbh:E4T21_05675"/>
<dbReference type="SMART" id="SM00387">
    <property type="entry name" value="HATPase_c"/>
    <property type="match status" value="1"/>
</dbReference>
<keyword evidence="5" id="KW-0997">Cell inner membrane</keyword>
<dbReference type="PROSITE" id="PS50109">
    <property type="entry name" value="HIS_KIN"/>
    <property type="match status" value="1"/>
</dbReference>
<evidence type="ECO:0000256" key="6">
    <source>
        <dbReference type="ARBA" id="ARBA00022553"/>
    </source>
</evidence>
<keyword evidence="4" id="KW-1003">Cell membrane</keyword>
<gene>
    <name evidence="18" type="ORF">E4T21_05675</name>
</gene>
<evidence type="ECO:0000256" key="8">
    <source>
        <dbReference type="ARBA" id="ARBA00022692"/>
    </source>
</evidence>
<dbReference type="CDD" id="cd06225">
    <property type="entry name" value="HAMP"/>
    <property type="match status" value="1"/>
</dbReference>
<protein>
    <recommendedName>
        <fullName evidence="3">histidine kinase</fullName>
        <ecNumber evidence="3">2.7.13.3</ecNumber>
    </recommendedName>
</protein>
<dbReference type="SUPFAM" id="SSF55874">
    <property type="entry name" value="ATPase domain of HSP90 chaperone/DNA topoisomerase II/histidine kinase"/>
    <property type="match status" value="1"/>
</dbReference>
<evidence type="ECO:0000256" key="10">
    <source>
        <dbReference type="ARBA" id="ARBA00022777"/>
    </source>
</evidence>
<evidence type="ECO:0000256" key="2">
    <source>
        <dbReference type="ARBA" id="ARBA00004429"/>
    </source>
</evidence>
<dbReference type="Pfam" id="PF00512">
    <property type="entry name" value="HisKA"/>
    <property type="match status" value="1"/>
</dbReference>
<keyword evidence="14 15" id="KW-0472">Membrane</keyword>
<dbReference type="SMART" id="SM00388">
    <property type="entry name" value="HisKA"/>
    <property type="match status" value="1"/>
</dbReference>
<sequence>MRILPRTLRGRFLLIMVIGVLGAQVMSYAWWSAQESEEQNARVDEMSKNLAYSVASTVRFFRSLPHAYRHVALDQLRDMGGTRFFVSVNDHRLPVMDIGDGPAKELVVDTMRRVLHRELGVSQVTVEFSHPRNLRLLSTEVLLAEMPPRWGQHTLLSATQDQPILVVQLPLGGGQWLYVATLMPMPGIFHDDFWLSHDRLFVLLVVLVTVIGLSALGIRSATRTLGRLARAAQRLGNDLDAQPLRETGPREVATAAAAFNRMQRQLQHQVEERERLFSAISHDLKTPITRMRLRAEMLDDPLQRERFAASLDEMDQLVRGALASVKGLDMHEHAEPCELRPLLEHLSTEVALLGGRVSIKGKAEPLLIKPLALKRALANLLENAVFYGTSAEVTLQDSPDVLTLTIHDHGPGIPEEQMNRVFEPFVRLEPSRSRHTGGSGLGLSIARHIIQAHAGTLVLTNGLGGGLEVSIRMPRPGPFAH</sequence>
<dbReference type="PRINTS" id="PR00344">
    <property type="entry name" value="BCTRLSENSOR"/>
</dbReference>
<name>A0A5C1NF85_9GAMM</name>
<dbReference type="EC" id="2.7.13.3" evidence="3"/>
<evidence type="ECO:0000313" key="19">
    <source>
        <dbReference type="Proteomes" id="UP000324285"/>
    </source>
</evidence>
<comment type="catalytic activity">
    <reaction evidence="1">
        <text>ATP + protein L-histidine = ADP + protein N-phospho-L-histidine.</text>
        <dbReference type="EC" id="2.7.13.3"/>
    </reaction>
</comment>
<dbReference type="InterPro" id="IPR003660">
    <property type="entry name" value="HAMP_dom"/>
</dbReference>
<dbReference type="Gene3D" id="6.10.340.10">
    <property type="match status" value="1"/>
</dbReference>
<dbReference type="PANTHER" id="PTHR44936:SF5">
    <property type="entry name" value="SENSOR HISTIDINE KINASE ENVZ"/>
    <property type="match status" value="1"/>
</dbReference>
<dbReference type="GO" id="GO:0000155">
    <property type="term" value="F:phosphorelay sensor kinase activity"/>
    <property type="evidence" value="ECO:0007669"/>
    <property type="project" value="InterPro"/>
</dbReference>
<reference evidence="18" key="1">
    <citation type="submission" date="2021-02" db="EMBL/GenBank/DDBJ databases">
        <title>Strain Y2R2, a novel species of the genus Halomonas.</title>
        <authorList>
            <person name="Huang H."/>
        </authorList>
    </citation>
    <scope>NUCLEOTIDE SEQUENCE</scope>
    <source>
        <strain evidence="18">Y2R2</strain>
    </source>
</reference>
<dbReference type="InterPro" id="IPR005467">
    <property type="entry name" value="His_kinase_dom"/>
</dbReference>
<keyword evidence="6" id="KW-0597">Phosphoprotein</keyword>
<feature type="domain" description="Histidine kinase" evidence="16">
    <location>
        <begin position="279"/>
        <end position="477"/>
    </location>
</feature>